<dbReference type="AlphaFoldDB" id="X1TCN0"/>
<organism evidence="1">
    <name type="scientific">marine sediment metagenome</name>
    <dbReference type="NCBI Taxonomy" id="412755"/>
    <lineage>
        <taxon>unclassified sequences</taxon>
        <taxon>metagenomes</taxon>
        <taxon>ecological metagenomes</taxon>
    </lineage>
</organism>
<proteinExistence type="predicted"/>
<feature type="non-terminal residue" evidence="1">
    <location>
        <position position="1"/>
    </location>
</feature>
<protein>
    <recommendedName>
        <fullName evidence="2">IS21 family transposase</fullName>
    </recommendedName>
</protein>
<name>X1TCN0_9ZZZZ</name>
<evidence type="ECO:0000313" key="1">
    <source>
        <dbReference type="EMBL" id="GAI89126.1"/>
    </source>
</evidence>
<dbReference type="EMBL" id="BARW01018865">
    <property type="protein sequence ID" value="GAI89126.1"/>
    <property type="molecule type" value="Genomic_DNA"/>
</dbReference>
<gene>
    <name evidence="1" type="ORF">S12H4_32208</name>
</gene>
<reference evidence="1" key="1">
    <citation type="journal article" date="2014" name="Front. Microbiol.">
        <title>High frequency of phylogenetically diverse reductive dehalogenase-homologous genes in deep subseafloor sedimentary metagenomes.</title>
        <authorList>
            <person name="Kawai M."/>
            <person name="Futagami T."/>
            <person name="Toyoda A."/>
            <person name="Takaki Y."/>
            <person name="Nishi S."/>
            <person name="Hori S."/>
            <person name="Arai W."/>
            <person name="Tsubouchi T."/>
            <person name="Morono Y."/>
            <person name="Uchiyama I."/>
            <person name="Ito T."/>
            <person name="Fujiyama A."/>
            <person name="Inagaki F."/>
            <person name="Takami H."/>
        </authorList>
    </citation>
    <scope>NUCLEOTIDE SEQUENCE</scope>
    <source>
        <strain evidence="1">Expedition CK06-06</strain>
    </source>
</reference>
<accession>X1TCN0</accession>
<sequence>LCKTLFDEEGRPGQRRMRGIVDLARKFKACHIEQAAQLAVSKGLRKCRVIRRLVQDISELQKPVSQPCDETLTQQHQLIRPPEDYALFFEQHAAGTNGNNNKKTLH</sequence>
<comment type="caution">
    <text evidence="1">The sequence shown here is derived from an EMBL/GenBank/DDBJ whole genome shotgun (WGS) entry which is preliminary data.</text>
</comment>
<evidence type="ECO:0008006" key="2">
    <source>
        <dbReference type="Google" id="ProtNLM"/>
    </source>
</evidence>